<dbReference type="CDD" id="cd00188">
    <property type="entry name" value="TOPRIM"/>
    <property type="match status" value="1"/>
</dbReference>
<comment type="caution">
    <text evidence="2">The sequence shown here is derived from an EMBL/GenBank/DDBJ whole genome shotgun (WGS) entry which is preliminary data.</text>
</comment>
<keyword evidence="3" id="KW-1185">Reference proteome</keyword>
<organism evidence="2 3">
    <name type="scientific">Ancylobacter dichloromethanicus</name>
    <dbReference type="NCBI Taxonomy" id="518825"/>
    <lineage>
        <taxon>Bacteria</taxon>
        <taxon>Pseudomonadati</taxon>
        <taxon>Pseudomonadota</taxon>
        <taxon>Alphaproteobacteria</taxon>
        <taxon>Hyphomicrobiales</taxon>
        <taxon>Xanthobacteraceae</taxon>
        <taxon>Ancylobacter</taxon>
    </lineage>
</organism>
<dbReference type="AlphaFoldDB" id="A0A9W6JA06"/>
<dbReference type="InterPro" id="IPR017041">
    <property type="entry name" value="UCP036054"/>
</dbReference>
<dbReference type="Pfam" id="PF13154">
    <property type="entry name" value="DUF3991"/>
    <property type="match status" value="1"/>
</dbReference>
<dbReference type="PIRSF" id="PIRSF036054">
    <property type="entry name" value="UCP036054"/>
    <property type="match status" value="1"/>
</dbReference>
<gene>
    <name evidence="2" type="ORF">GCM10017643_37830</name>
</gene>
<protein>
    <recommendedName>
        <fullName evidence="1">DUF3991 domain-containing protein</fullName>
    </recommendedName>
</protein>
<accession>A0A9W6JA06</accession>
<dbReference type="EMBL" id="BSFJ01000031">
    <property type="protein sequence ID" value="GLK73665.1"/>
    <property type="molecule type" value="Genomic_DNA"/>
</dbReference>
<evidence type="ECO:0000313" key="2">
    <source>
        <dbReference type="EMBL" id="GLK73665.1"/>
    </source>
</evidence>
<feature type="domain" description="DUF3991" evidence="1">
    <location>
        <begin position="128"/>
        <end position="196"/>
    </location>
</feature>
<dbReference type="RefSeq" id="WP_213375952.1">
    <property type="nucleotide sequence ID" value="NZ_BSFJ01000031.1"/>
</dbReference>
<dbReference type="SUPFAM" id="SSF56731">
    <property type="entry name" value="DNA primase core"/>
    <property type="match status" value="1"/>
</dbReference>
<proteinExistence type="predicted"/>
<name>A0A9W6JA06_9HYPH</name>
<reference evidence="2" key="1">
    <citation type="journal article" date="2014" name="Int. J. Syst. Evol. Microbiol.">
        <title>Complete genome sequence of Corynebacterium casei LMG S-19264T (=DSM 44701T), isolated from a smear-ripened cheese.</title>
        <authorList>
            <consortium name="US DOE Joint Genome Institute (JGI-PGF)"/>
            <person name="Walter F."/>
            <person name="Albersmeier A."/>
            <person name="Kalinowski J."/>
            <person name="Ruckert C."/>
        </authorList>
    </citation>
    <scope>NUCLEOTIDE SEQUENCE</scope>
    <source>
        <strain evidence="2">VKM B-2484</strain>
    </source>
</reference>
<reference evidence="2" key="2">
    <citation type="submission" date="2023-01" db="EMBL/GenBank/DDBJ databases">
        <authorList>
            <person name="Sun Q."/>
            <person name="Evtushenko L."/>
        </authorList>
    </citation>
    <scope>NUCLEOTIDE SEQUENCE</scope>
    <source>
        <strain evidence="2">VKM B-2484</strain>
    </source>
</reference>
<evidence type="ECO:0000259" key="1">
    <source>
        <dbReference type="Pfam" id="PF13154"/>
    </source>
</evidence>
<sequence length="309" mass="33501">MEKRDIEALRERIPCAAVLEKAGFAVDLKESTRKAVKYRRGASEIVIVIHGGRGWFDPLSDAKGDVFSLAVHLGADDFAEALKAVGELVGFVPTQLEWRRSARQLPASTVANRWTWRLPPRPGSSAWRYLTQARAIPDHVIERAVGADRLREGPHGSMWAAHTDEAGAVVGWEERGPEWRGFASGGAKRLFRFGPVDARRVCVTEAAIDALSLAAIEVLRPDTLYVSTGGGWSSATDSAIRALAERGDTTLVAATDHNRQGEAFAARLRALAQATGAAYARAQPRGVDWNEDLAGLMRRWASEPVAASG</sequence>
<dbReference type="Pfam" id="PF13155">
    <property type="entry name" value="Toprim_2"/>
    <property type="match status" value="1"/>
</dbReference>
<dbReference type="Gene3D" id="3.40.1360.10">
    <property type="match status" value="1"/>
</dbReference>
<dbReference type="Proteomes" id="UP001143370">
    <property type="component" value="Unassembled WGS sequence"/>
</dbReference>
<dbReference type="InterPro" id="IPR025054">
    <property type="entry name" value="DUF3991"/>
</dbReference>
<evidence type="ECO:0000313" key="3">
    <source>
        <dbReference type="Proteomes" id="UP001143370"/>
    </source>
</evidence>